<gene>
    <name evidence="1" type="ORF">DPMN_017167</name>
</gene>
<evidence type="ECO:0000313" key="2">
    <source>
        <dbReference type="Proteomes" id="UP000828390"/>
    </source>
</evidence>
<accession>A0A9D4NAX0</accession>
<dbReference type="EMBL" id="JAIWYP010000001">
    <property type="protein sequence ID" value="KAH3893028.1"/>
    <property type="molecule type" value="Genomic_DNA"/>
</dbReference>
<dbReference type="AlphaFoldDB" id="A0A9D4NAX0"/>
<proteinExistence type="predicted"/>
<protein>
    <submittedName>
        <fullName evidence="1">Uncharacterized protein</fullName>
    </submittedName>
</protein>
<keyword evidence="2" id="KW-1185">Reference proteome</keyword>
<reference evidence="1" key="1">
    <citation type="journal article" date="2019" name="bioRxiv">
        <title>The Genome of the Zebra Mussel, Dreissena polymorpha: A Resource for Invasive Species Research.</title>
        <authorList>
            <person name="McCartney M.A."/>
            <person name="Auch B."/>
            <person name="Kono T."/>
            <person name="Mallez S."/>
            <person name="Zhang Y."/>
            <person name="Obille A."/>
            <person name="Becker A."/>
            <person name="Abrahante J.E."/>
            <person name="Garbe J."/>
            <person name="Badalamenti J.P."/>
            <person name="Herman A."/>
            <person name="Mangelson H."/>
            <person name="Liachko I."/>
            <person name="Sullivan S."/>
            <person name="Sone E.D."/>
            <person name="Koren S."/>
            <person name="Silverstein K.A.T."/>
            <person name="Beckman K.B."/>
            <person name="Gohl D.M."/>
        </authorList>
    </citation>
    <scope>NUCLEOTIDE SEQUENCE</scope>
    <source>
        <strain evidence="1">Duluth1</strain>
        <tissue evidence="1">Whole animal</tissue>
    </source>
</reference>
<name>A0A9D4NAX0_DREPO</name>
<evidence type="ECO:0000313" key="1">
    <source>
        <dbReference type="EMBL" id="KAH3893028.1"/>
    </source>
</evidence>
<sequence length="76" mass="8118">MFSSNGLGDDLPLAFHEAKSCTVLSVDMSKQSQLSSFDGPLEGFLFAIRFCCHIPNTLIGLVLGVGGAKQYSEALH</sequence>
<dbReference type="Proteomes" id="UP000828390">
    <property type="component" value="Unassembled WGS sequence"/>
</dbReference>
<reference evidence="1" key="2">
    <citation type="submission" date="2020-11" db="EMBL/GenBank/DDBJ databases">
        <authorList>
            <person name="McCartney M.A."/>
            <person name="Auch B."/>
            <person name="Kono T."/>
            <person name="Mallez S."/>
            <person name="Becker A."/>
            <person name="Gohl D.M."/>
            <person name="Silverstein K.A.T."/>
            <person name="Koren S."/>
            <person name="Bechman K.B."/>
            <person name="Herman A."/>
            <person name="Abrahante J.E."/>
            <person name="Garbe J."/>
        </authorList>
    </citation>
    <scope>NUCLEOTIDE SEQUENCE</scope>
    <source>
        <strain evidence="1">Duluth1</strain>
        <tissue evidence="1">Whole animal</tissue>
    </source>
</reference>
<organism evidence="1 2">
    <name type="scientific">Dreissena polymorpha</name>
    <name type="common">Zebra mussel</name>
    <name type="synonym">Mytilus polymorpha</name>
    <dbReference type="NCBI Taxonomy" id="45954"/>
    <lineage>
        <taxon>Eukaryota</taxon>
        <taxon>Metazoa</taxon>
        <taxon>Spiralia</taxon>
        <taxon>Lophotrochozoa</taxon>
        <taxon>Mollusca</taxon>
        <taxon>Bivalvia</taxon>
        <taxon>Autobranchia</taxon>
        <taxon>Heteroconchia</taxon>
        <taxon>Euheterodonta</taxon>
        <taxon>Imparidentia</taxon>
        <taxon>Neoheterodontei</taxon>
        <taxon>Myida</taxon>
        <taxon>Dreissenoidea</taxon>
        <taxon>Dreissenidae</taxon>
        <taxon>Dreissena</taxon>
    </lineage>
</organism>
<comment type="caution">
    <text evidence="1">The sequence shown here is derived from an EMBL/GenBank/DDBJ whole genome shotgun (WGS) entry which is preliminary data.</text>
</comment>